<protein>
    <submittedName>
        <fullName evidence="2">Tetratricopeptide repeat-containing family protein</fullName>
    </submittedName>
</protein>
<dbReference type="EMBL" id="SSTE01010327">
    <property type="protein sequence ID" value="KAA0052741.1"/>
    <property type="molecule type" value="Genomic_DNA"/>
</dbReference>
<dbReference type="Proteomes" id="UP000321393">
    <property type="component" value="Unassembled WGS sequence"/>
</dbReference>
<dbReference type="STRING" id="1194695.A0A5A7UGU6"/>
<evidence type="ECO:0000313" key="3">
    <source>
        <dbReference type="EMBL" id="TYK13082.1"/>
    </source>
</evidence>
<dbReference type="OrthoDB" id="1694976at2759"/>
<dbReference type="EMBL" id="SSTD01010113">
    <property type="protein sequence ID" value="TYK13082.1"/>
    <property type="molecule type" value="Genomic_DNA"/>
</dbReference>
<dbReference type="AlphaFoldDB" id="A0A5A7UGU6"/>
<name>A0A5A7UGU6_CUCMM</name>
<dbReference type="PANTHER" id="PTHR47553:SF1">
    <property type="entry name" value="RING_FYVE_PHD ZINC FINGER SUPERFAMILY PROTEIN"/>
    <property type="match status" value="1"/>
</dbReference>
<dbReference type="PANTHER" id="PTHR47553">
    <property type="entry name" value="MYOSIN-11"/>
    <property type="match status" value="1"/>
</dbReference>
<organism evidence="2 4">
    <name type="scientific">Cucumis melo var. makuwa</name>
    <name type="common">Oriental melon</name>
    <dbReference type="NCBI Taxonomy" id="1194695"/>
    <lineage>
        <taxon>Eukaryota</taxon>
        <taxon>Viridiplantae</taxon>
        <taxon>Streptophyta</taxon>
        <taxon>Embryophyta</taxon>
        <taxon>Tracheophyta</taxon>
        <taxon>Spermatophyta</taxon>
        <taxon>Magnoliopsida</taxon>
        <taxon>eudicotyledons</taxon>
        <taxon>Gunneridae</taxon>
        <taxon>Pentapetalae</taxon>
        <taxon>rosids</taxon>
        <taxon>fabids</taxon>
        <taxon>Cucurbitales</taxon>
        <taxon>Cucurbitaceae</taxon>
        <taxon>Benincaseae</taxon>
        <taxon>Cucumis</taxon>
    </lineage>
</organism>
<evidence type="ECO:0000313" key="2">
    <source>
        <dbReference type="EMBL" id="KAA0052741.1"/>
    </source>
</evidence>
<evidence type="ECO:0000313" key="5">
    <source>
        <dbReference type="Proteomes" id="UP000321947"/>
    </source>
</evidence>
<comment type="caution">
    <text evidence="2">The sequence shown here is derived from an EMBL/GenBank/DDBJ whole genome shotgun (WGS) entry which is preliminary data.</text>
</comment>
<sequence length="185" mass="21163">MNWILKPKDVVDVTEDDKSEVLRALEEDELRDRVEDVEIHNASAQVGDGLKANDGVPDRLSMDLKFSEGNSVHSRLQNFDKYLTFLKSVEPHSEKVLQVEIDLWKLLSALRVIGLEDSTPSISRSQETLKPPPKVSTDKKENTKFERSRLEERIKVEKVKAVNLKRLGKQGEALDALRRAKLYEK</sequence>
<feature type="region of interest" description="Disordered" evidence="1">
    <location>
        <begin position="121"/>
        <end position="144"/>
    </location>
</feature>
<dbReference type="Proteomes" id="UP000321947">
    <property type="component" value="Unassembled WGS sequence"/>
</dbReference>
<reference evidence="4 5" key="1">
    <citation type="submission" date="2019-08" db="EMBL/GenBank/DDBJ databases">
        <title>Draft genome sequences of two oriental melons (Cucumis melo L. var makuwa).</title>
        <authorList>
            <person name="Kwon S.-Y."/>
        </authorList>
    </citation>
    <scope>NUCLEOTIDE SEQUENCE [LARGE SCALE GENOMIC DNA]</scope>
    <source>
        <strain evidence="5">cv. Chang Bougi</strain>
        <strain evidence="4">cv. SW 3</strain>
        <tissue evidence="2">Leaf</tissue>
    </source>
</reference>
<evidence type="ECO:0000313" key="4">
    <source>
        <dbReference type="Proteomes" id="UP000321393"/>
    </source>
</evidence>
<accession>A0A5A7UGU6</accession>
<evidence type="ECO:0000256" key="1">
    <source>
        <dbReference type="SAM" id="MobiDB-lite"/>
    </source>
</evidence>
<proteinExistence type="predicted"/>
<gene>
    <name evidence="3" type="ORF">E5676_scaffold255G006890</name>
    <name evidence="2" type="ORF">E6C27_scaffold120G003560</name>
</gene>